<accession>A0A4C1SB62</accession>
<reference evidence="1 2" key="1">
    <citation type="journal article" date="2019" name="Commun. Biol.">
        <title>The bagworm genome reveals a unique fibroin gene that provides high tensile strength.</title>
        <authorList>
            <person name="Kono N."/>
            <person name="Nakamura H."/>
            <person name="Ohtoshi R."/>
            <person name="Tomita M."/>
            <person name="Numata K."/>
            <person name="Arakawa K."/>
        </authorList>
    </citation>
    <scope>NUCLEOTIDE SEQUENCE [LARGE SCALE GENOMIC DNA]</scope>
</reference>
<comment type="caution">
    <text evidence="1">The sequence shown here is derived from an EMBL/GenBank/DDBJ whole genome shotgun (WGS) entry which is preliminary data.</text>
</comment>
<dbReference type="Gene3D" id="3.80.10.10">
    <property type="entry name" value="Ribonuclease Inhibitor"/>
    <property type="match status" value="1"/>
</dbReference>
<dbReference type="STRING" id="151549.A0A4C1SB62"/>
<sequence>MQYVFHKYVRNCSEEKSIYQRHEEGPRERTVHGQPYPDWRKPWIQRSGEWYSKLNIFVEKNPNADALYILQKVPDFNLQVAKEWWAEMKELQERQNQRYIPQRVDILGPNLAAMHYFTFRGAAVRLKNENNWISGNPMDLDLPVKFAEGYFIEAIDCSTFKKGGIRYEGIPNLGELNFLKWLSLQNNSHVDEWSLDKLAGQNGSTIEYLDIRGISFNVGCVYALARMPKLQVVLISDISDNLEIQAALSVLEMENPNLLIKVCSEEPPEQEDTRK</sequence>
<evidence type="ECO:0000313" key="2">
    <source>
        <dbReference type="Proteomes" id="UP000299102"/>
    </source>
</evidence>
<gene>
    <name evidence="1" type="primary">DMAC2</name>
    <name evidence="1" type="ORF">EVAR_618_1</name>
</gene>
<keyword evidence="2" id="KW-1185">Reference proteome</keyword>
<dbReference type="Proteomes" id="UP000299102">
    <property type="component" value="Unassembled WGS sequence"/>
</dbReference>
<name>A0A4C1SB62_EUMVA</name>
<protein>
    <submittedName>
        <fullName evidence="1">Distal membrane-arm assembly complex protein 2</fullName>
    </submittedName>
</protein>
<proteinExistence type="predicted"/>
<dbReference type="InterPro" id="IPR032675">
    <property type="entry name" value="LRR_dom_sf"/>
</dbReference>
<dbReference type="SUPFAM" id="SSF52047">
    <property type="entry name" value="RNI-like"/>
    <property type="match status" value="1"/>
</dbReference>
<dbReference type="EMBL" id="BGZK01000003">
    <property type="protein sequence ID" value="GBO99408.1"/>
    <property type="molecule type" value="Genomic_DNA"/>
</dbReference>
<dbReference type="OrthoDB" id="1708588at2759"/>
<dbReference type="AlphaFoldDB" id="A0A4C1SB62"/>
<organism evidence="1 2">
    <name type="scientific">Eumeta variegata</name>
    <name type="common">Bagworm moth</name>
    <name type="synonym">Eumeta japonica</name>
    <dbReference type="NCBI Taxonomy" id="151549"/>
    <lineage>
        <taxon>Eukaryota</taxon>
        <taxon>Metazoa</taxon>
        <taxon>Ecdysozoa</taxon>
        <taxon>Arthropoda</taxon>
        <taxon>Hexapoda</taxon>
        <taxon>Insecta</taxon>
        <taxon>Pterygota</taxon>
        <taxon>Neoptera</taxon>
        <taxon>Endopterygota</taxon>
        <taxon>Lepidoptera</taxon>
        <taxon>Glossata</taxon>
        <taxon>Ditrysia</taxon>
        <taxon>Tineoidea</taxon>
        <taxon>Psychidae</taxon>
        <taxon>Oiketicinae</taxon>
        <taxon>Eumeta</taxon>
    </lineage>
</organism>
<evidence type="ECO:0000313" key="1">
    <source>
        <dbReference type="EMBL" id="GBO99408.1"/>
    </source>
</evidence>